<dbReference type="OrthoDB" id="9795204at2"/>
<feature type="region of interest" description="Disordered" evidence="1">
    <location>
        <begin position="215"/>
        <end position="242"/>
    </location>
</feature>
<keyword evidence="3" id="KW-1185">Reference proteome</keyword>
<dbReference type="InterPro" id="IPR014997">
    <property type="entry name" value="DUF1847"/>
</dbReference>
<dbReference type="EMBL" id="NHRY01000098">
    <property type="protein sequence ID" value="PPQ34610.1"/>
    <property type="molecule type" value="Genomic_DNA"/>
</dbReference>
<dbReference type="Proteomes" id="UP000239724">
    <property type="component" value="Unassembled WGS sequence"/>
</dbReference>
<dbReference type="Pfam" id="PF08901">
    <property type="entry name" value="DUF1847"/>
    <property type="match status" value="1"/>
</dbReference>
<accession>A0A2S6NIZ6</accession>
<sequence length="242" mass="25927">MDYDDPACAYCPSTVRACRSGKAEANGPGFCPSKVDPGTLAAARARYDDPQTQRVALESARVESEGYCKWTRVEEIVQFSRKMGFRKLGIANCISFVDLAHVLSGILESHGFEVVSAACKTGNIAKEDIGLQDSEKIRPGGFEPLCNPIAQAELLNAHGCEFNVVMGLCVGHDSLFFRHASGLSTVLVTKDRVLGHNPVAALHLADTYYSRLWGPDRPAKPPKLPPAGRKGAASRHGSSSAG</sequence>
<gene>
    <name evidence="2" type="ORF">CCS01_10160</name>
</gene>
<dbReference type="AlphaFoldDB" id="A0A2S6NIZ6"/>
<reference evidence="2 3" key="1">
    <citation type="journal article" date="2018" name="Arch. Microbiol.">
        <title>New insights into the metabolic potential of the phototrophic purple bacterium Rhodopila globiformis DSM 161(T) from its draft genome sequence and evidence for a vanadium-dependent nitrogenase.</title>
        <authorList>
            <person name="Imhoff J.F."/>
            <person name="Rahn T."/>
            <person name="Kunzel S."/>
            <person name="Neulinger S.C."/>
        </authorList>
    </citation>
    <scope>NUCLEOTIDE SEQUENCE [LARGE SCALE GENOMIC DNA]</scope>
    <source>
        <strain evidence="2 3">DSM 161</strain>
    </source>
</reference>
<name>A0A2S6NIZ6_RHOGL</name>
<proteinExistence type="predicted"/>
<dbReference type="RefSeq" id="WP_104518741.1">
    <property type="nucleotide sequence ID" value="NZ_NHRY01000098.1"/>
</dbReference>
<evidence type="ECO:0000256" key="1">
    <source>
        <dbReference type="SAM" id="MobiDB-lite"/>
    </source>
</evidence>
<evidence type="ECO:0000313" key="3">
    <source>
        <dbReference type="Proteomes" id="UP000239724"/>
    </source>
</evidence>
<comment type="caution">
    <text evidence="2">The sequence shown here is derived from an EMBL/GenBank/DDBJ whole genome shotgun (WGS) entry which is preliminary data.</text>
</comment>
<protein>
    <submittedName>
        <fullName evidence="2">Metal-binding protein</fullName>
    </submittedName>
</protein>
<evidence type="ECO:0000313" key="2">
    <source>
        <dbReference type="EMBL" id="PPQ34610.1"/>
    </source>
</evidence>
<organism evidence="2 3">
    <name type="scientific">Rhodopila globiformis</name>
    <name type="common">Rhodopseudomonas globiformis</name>
    <dbReference type="NCBI Taxonomy" id="1071"/>
    <lineage>
        <taxon>Bacteria</taxon>
        <taxon>Pseudomonadati</taxon>
        <taxon>Pseudomonadota</taxon>
        <taxon>Alphaproteobacteria</taxon>
        <taxon>Acetobacterales</taxon>
        <taxon>Acetobacteraceae</taxon>
        <taxon>Rhodopila</taxon>
    </lineage>
</organism>
<feature type="compositionally biased region" description="Low complexity" evidence="1">
    <location>
        <begin position="226"/>
        <end position="242"/>
    </location>
</feature>